<sequence>MRDAVELEWAGIPTACVVHTELIGSARAIARISGHETYEFLDVGYPHIPTAIWSPDEIQLIADTLTPQIRELLLKQLPPPE</sequence>
<evidence type="ECO:0000313" key="4">
    <source>
        <dbReference type="EMBL" id="CAB4894962.1"/>
    </source>
</evidence>
<dbReference type="Pfam" id="PF24696">
    <property type="entry name" value="UGSC"/>
    <property type="match status" value="1"/>
</dbReference>
<dbReference type="EMBL" id="CAFABA010000074">
    <property type="protein sequence ID" value="CAB4833284.1"/>
    <property type="molecule type" value="Genomic_DNA"/>
</dbReference>
<dbReference type="EMBL" id="CAFBOS010000170">
    <property type="protein sequence ID" value="CAB5012592.1"/>
    <property type="molecule type" value="Genomic_DNA"/>
</dbReference>
<dbReference type="EMBL" id="CAEZYR010000048">
    <property type="protein sequence ID" value="CAB4745147.1"/>
    <property type="molecule type" value="Genomic_DNA"/>
</dbReference>
<accession>A0A6J7QDX3</accession>
<evidence type="ECO:0000259" key="1">
    <source>
        <dbReference type="Pfam" id="PF24696"/>
    </source>
</evidence>
<evidence type="ECO:0000313" key="3">
    <source>
        <dbReference type="EMBL" id="CAB4833284.1"/>
    </source>
</evidence>
<reference evidence="5" key="1">
    <citation type="submission" date="2020-05" db="EMBL/GenBank/DDBJ databases">
        <authorList>
            <person name="Chiriac C."/>
            <person name="Salcher M."/>
            <person name="Ghai R."/>
            <person name="Kavagutti S V."/>
        </authorList>
    </citation>
    <scope>NUCLEOTIDE SEQUENCE</scope>
</reference>
<protein>
    <submittedName>
        <fullName evidence="5">Unannotated protein</fullName>
    </submittedName>
</protein>
<proteinExistence type="predicted"/>
<gene>
    <name evidence="2" type="ORF">UFOPK2754_01456</name>
    <name evidence="3" type="ORF">UFOPK3139_01787</name>
    <name evidence="4" type="ORF">UFOPK3543_00524</name>
    <name evidence="5" type="ORF">UFOPK3967_02322</name>
</gene>
<name>A0A6J7QDX3_9ZZZZ</name>
<feature type="domain" description="UGSC-like" evidence="1">
    <location>
        <begin position="1"/>
        <end position="74"/>
    </location>
</feature>
<evidence type="ECO:0000313" key="2">
    <source>
        <dbReference type="EMBL" id="CAB4745147.1"/>
    </source>
</evidence>
<dbReference type="AlphaFoldDB" id="A0A6J7QDX3"/>
<dbReference type="EMBL" id="CAFBMH010000011">
    <property type="protein sequence ID" value="CAB4894962.1"/>
    <property type="molecule type" value="Genomic_DNA"/>
</dbReference>
<organism evidence="5">
    <name type="scientific">freshwater metagenome</name>
    <dbReference type="NCBI Taxonomy" id="449393"/>
    <lineage>
        <taxon>unclassified sequences</taxon>
        <taxon>metagenomes</taxon>
        <taxon>ecological metagenomes</taxon>
    </lineage>
</organism>
<dbReference type="InterPro" id="IPR057767">
    <property type="entry name" value="UGSC-like_dom"/>
</dbReference>
<evidence type="ECO:0000313" key="5">
    <source>
        <dbReference type="EMBL" id="CAB5012592.1"/>
    </source>
</evidence>